<dbReference type="SUPFAM" id="SSF82714">
    <property type="entry name" value="Multidrug efflux transporter AcrB TolC docking domain, DN and DC subdomains"/>
    <property type="match status" value="2"/>
</dbReference>
<protein>
    <submittedName>
        <fullName evidence="3">Acriflavine resistance protein B</fullName>
    </submittedName>
</protein>
<dbReference type="InterPro" id="IPR001036">
    <property type="entry name" value="Acrflvin-R"/>
</dbReference>
<proteinExistence type="predicted"/>
<dbReference type="Gene3D" id="3.30.2090.10">
    <property type="entry name" value="Multidrug efflux transporter AcrB TolC docking domain, DN and DC subdomains"/>
    <property type="match status" value="2"/>
</dbReference>
<dbReference type="InterPro" id="IPR027463">
    <property type="entry name" value="AcrB_DN_DC_subdom"/>
</dbReference>
<dbReference type="Gene3D" id="3.30.70.1440">
    <property type="entry name" value="Multidrug efflux transporter AcrB pore domain"/>
    <property type="match status" value="1"/>
</dbReference>
<dbReference type="PANTHER" id="PTHR32063">
    <property type="match status" value="1"/>
</dbReference>
<dbReference type="GO" id="GO:0005886">
    <property type="term" value="C:plasma membrane"/>
    <property type="evidence" value="ECO:0007669"/>
    <property type="project" value="TreeGrafter"/>
</dbReference>
<organism evidence="3 4">
    <name type="scientific">Paramagnetospirillum marisnigri</name>
    <dbReference type="NCBI Taxonomy" id="1285242"/>
    <lineage>
        <taxon>Bacteria</taxon>
        <taxon>Pseudomonadati</taxon>
        <taxon>Pseudomonadota</taxon>
        <taxon>Alphaproteobacteria</taxon>
        <taxon>Rhodospirillales</taxon>
        <taxon>Magnetospirillaceae</taxon>
        <taxon>Paramagnetospirillum</taxon>
    </lineage>
</organism>
<dbReference type="Proteomes" id="UP000078428">
    <property type="component" value="Unassembled WGS sequence"/>
</dbReference>
<dbReference type="OrthoDB" id="9806532at2"/>
<keyword evidence="1" id="KW-0472">Membrane</keyword>
<dbReference type="Gene3D" id="3.30.70.1430">
    <property type="entry name" value="Multidrug efflux transporter AcrB pore domain"/>
    <property type="match status" value="2"/>
</dbReference>
<feature type="transmembrane region" description="Helical" evidence="1">
    <location>
        <begin position="464"/>
        <end position="487"/>
    </location>
</feature>
<dbReference type="SUPFAM" id="SSF82866">
    <property type="entry name" value="Multidrug efflux transporter AcrB transmembrane domain"/>
    <property type="match status" value="2"/>
</dbReference>
<evidence type="ECO:0000256" key="1">
    <source>
        <dbReference type="SAM" id="Phobius"/>
    </source>
</evidence>
<keyword evidence="4" id="KW-1185">Reference proteome</keyword>
<feature type="transmembrane region" description="Helical" evidence="1">
    <location>
        <begin position="530"/>
        <end position="549"/>
    </location>
</feature>
<feature type="transmembrane region" description="Helical" evidence="1">
    <location>
        <begin position="859"/>
        <end position="876"/>
    </location>
</feature>
<dbReference type="EMBL" id="LWQT01000054">
    <property type="protein sequence ID" value="OAN50434.1"/>
    <property type="molecule type" value="Genomic_DNA"/>
</dbReference>
<gene>
    <name evidence="3" type="ORF">A6A04_18310</name>
</gene>
<name>A0A178MR69_9PROT</name>
<keyword evidence="1" id="KW-0812">Transmembrane</keyword>
<keyword evidence="2" id="KW-0732">Signal</keyword>
<sequence>MSGFSAIFIRRPVATLLLAAGLFLAGAAAFQDLPVAPLPKVDFPTISVTARLPGADPATMAATVAAPLERRLGEVPGVAEMTSTSTQGSTSITVQFDLDRDISGAAHDVQAAINAAMAELALDLPQPPTYRKVNPAESPILILAVTSASLPMSKVYDAADAIMASRISQVEGVAQVTLSGADKPAVRVRVDPSRLAAMGLGMEDVRTALAQANVNLPKGSFDGESEALSIAVNDQLFTAAAYAPLILKSADGAVVRLSSVAQVVDASENSRTGGWFNRDRAVLLIISKQPGANVVETVDRIKDILPQLQRWMPAGAKVSVVSDRTVNIRGNLDDVETTLVISIALVIMIVYLSLGRMTPTLAASITVPLSLAATFAVMWLVGYSLNNISLMAVIIAVGFVVDDAIVMIENITRHMENGESALEAAVKGAREIVFTVVSITLSLVAVFVPILFMGGILGRLFREFAVTLSVAVVASALISLTVTPTLFGHLMARATPRPPSRVARMGQAAMEWAEQTYLSGLGWVLAHSRLMLAGVLATVGLTVYLYGVVPKGFFPPQDTGMAFVSVEGRVDISFRAIAERQQKVAEVLLSDPDVAGLGSFVGAGGFGTNHQGRMFLTLKPLGERKASVQEVINRLRPKLAQVAGVSVFMFPGQDIRVGGRMGKAQFQFVLWSESLEELREWTPRLVARLKSEPGLLDVSSDQDSAIPQVQVVVDRDAAARLKVSITEIDQVLQNAFAQRPVSTMYTQRNQYKVVLEVEPRFQEDPATLHLLWVRAADGRAVPLDALARFETTTAPVTVAHQGQFPAATLSFNLAPGTPLGEAAEKLAMAARSIGLPAGVRWEFAGNAKVFAESLKDQPVLILAALLTIYIVLGVLYESTLHPLTILSTLPSAGIGALLALLATGTELTLISVIGVFLLMGIVKKNGILLVDFAIEAEKRGAAPRDAILEACRIRFRPITMTTLTALLGAVPLALATGPGGALRQPLGIAIVGGLLLSQILTLYTTPVVYLALARLARRIKGRRQAAGEEFAR</sequence>
<dbReference type="Gene3D" id="3.30.70.1320">
    <property type="entry name" value="Multidrug efflux transporter AcrB pore domain like"/>
    <property type="match status" value="1"/>
</dbReference>
<dbReference type="STRING" id="1285242.A6A04_18310"/>
<dbReference type="RefSeq" id="WP_068492323.1">
    <property type="nucleotide sequence ID" value="NZ_LWQT01000054.1"/>
</dbReference>
<feature type="chain" id="PRO_5008092167" evidence="2">
    <location>
        <begin position="28"/>
        <end position="1032"/>
    </location>
</feature>
<dbReference type="SUPFAM" id="SSF82693">
    <property type="entry name" value="Multidrug efflux transporter AcrB pore domain, PN1, PN2, PC1 and PC2 subdomains"/>
    <property type="match status" value="3"/>
</dbReference>
<dbReference type="PANTHER" id="PTHR32063:SF78">
    <property type="entry name" value="ACRB_ACRD_ACRF FAMILY PROTEIN"/>
    <property type="match status" value="1"/>
</dbReference>
<feature type="transmembrane region" description="Helical" evidence="1">
    <location>
        <begin position="337"/>
        <end position="354"/>
    </location>
</feature>
<evidence type="ECO:0000313" key="3">
    <source>
        <dbReference type="EMBL" id="OAN50434.1"/>
    </source>
</evidence>
<dbReference type="Gene3D" id="1.20.1640.10">
    <property type="entry name" value="Multidrug efflux transporter AcrB transmembrane domain"/>
    <property type="match status" value="2"/>
</dbReference>
<dbReference type="AlphaFoldDB" id="A0A178MR69"/>
<comment type="caution">
    <text evidence="3">The sequence shown here is derived from an EMBL/GenBank/DDBJ whole genome shotgun (WGS) entry which is preliminary data.</text>
</comment>
<feature type="signal peptide" evidence="2">
    <location>
        <begin position="1"/>
        <end position="27"/>
    </location>
</feature>
<reference evidence="3 4" key="1">
    <citation type="submission" date="2016-04" db="EMBL/GenBank/DDBJ databases">
        <title>Draft genome sequence of freshwater magnetotactic bacteria Magnetospirillum marisnigri SP-1 and Magnetospirillum moscoviense BB-1.</title>
        <authorList>
            <person name="Koziaeva V."/>
            <person name="Dziuba M.V."/>
            <person name="Ivanov T.M."/>
            <person name="Kuznetsov B."/>
            <person name="Grouzdev D.S."/>
        </authorList>
    </citation>
    <scope>NUCLEOTIDE SEQUENCE [LARGE SCALE GENOMIC DNA]</scope>
    <source>
        <strain evidence="3 4">SP-1</strain>
    </source>
</reference>
<dbReference type="PRINTS" id="PR00702">
    <property type="entry name" value="ACRIFLAVINRP"/>
</dbReference>
<dbReference type="FunFam" id="3.30.70.1430:FF:000001">
    <property type="entry name" value="Efflux pump membrane transporter"/>
    <property type="match status" value="1"/>
</dbReference>
<feature type="transmembrane region" description="Helical" evidence="1">
    <location>
        <begin position="432"/>
        <end position="452"/>
    </location>
</feature>
<dbReference type="Pfam" id="PF00873">
    <property type="entry name" value="ACR_tran"/>
    <property type="match status" value="1"/>
</dbReference>
<feature type="transmembrane region" description="Helical" evidence="1">
    <location>
        <begin position="986"/>
        <end position="1012"/>
    </location>
</feature>
<feature type="transmembrane region" description="Helical" evidence="1">
    <location>
        <begin position="955"/>
        <end position="974"/>
    </location>
</feature>
<feature type="transmembrane region" description="Helical" evidence="1">
    <location>
        <begin position="361"/>
        <end position="382"/>
    </location>
</feature>
<dbReference type="GO" id="GO:0042910">
    <property type="term" value="F:xenobiotic transmembrane transporter activity"/>
    <property type="evidence" value="ECO:0007669"/>
    <property type="project" value="TreeGrafter"/>
</dbReference>
<evidence type="ECO:0000313" key="4">
    <source>
        <dbReference type="Proteomes" id="UP000078428"/>
    </source>
</evidence>
<keyword evidence="1" id="KW-1133">Transmembrane helix</keyword>
<accession>A0A178MR69</accession>
<evidence type="ECO:0000256" key="2">
    <source>
        <dbReference type="SAM" id="SignalP"/>
    </source>
</evidence>